<dbReference type="InterPro" id="IPR013022">
    <property type="entry name" value="Xyl_isomerase-like_TIM-brl"/>
</dbReference>
<dbReference type="Pfam" id="PF01261">
    <property type="entry name" value="AP_endonuc_2"/>
    <property type="match status" value="1"/>
</dbReference>
<keyword evidence="2" id="KW-0378">Hydrolase</keyword>
<reference evidence="2 3" key="1">
    <citation type="submission" date="2018-01" db="EMBL/GenBank/DDBJ databases">
        <title>Complete genome sequence of Flavivirga eckloniae ECD14 isolated from seaweed Ecklonia cava.</title>
        <authorList>
            <person name="Lee J.H."/>
            <person name="Baik K.S."/>
            <person name="Seong C.N."/>
        </authorList>
    </citation>
    <scope>NUCLEOTIDE SEQUENCE [LARGE SCALE GENOMIC DNA]</scope>
    <source>
        <strain evidence="2 3">ECD14</strain>
    </source>
</reference>
<dbReference type="Proteomes" id="UP000235826">
    <property type="component" value="Chromosome"/>
</dbReference>
<dbReference type="AlphaFoldDB" id="A0A2K9PNQ3"/>
<dbReference type="RefSeq" id="WP_102755344.1">
    <property type="nucleotide sequence ID" value="NZ_CP025791.1"/>
</dbReference>
<gene>
    <name evidence="2" type="ORF">C1H87_08200</name>
</gene>
<evidence type="ECO:0000313" key="2">
    <source>
        <dbReference type="EMBL" id="AUP78689.1"/>
    </source>
</evidence>
<name>A0A2K9PNQ3_9FLAO</name>
<dbReference type="Gene3D" id="3.20.20.150">
    <property type="entry name" value="Divalent-metal-dependent TIM barrel enzymes"/>
    <property type="match status" value="1"/>
</dbReference>
<feature type="domain" description="Xylose isomerase-like TIM barrel" evidence="1">
    <location>
        <begin position="116"/>
        <end position="276"/>
    </location>
</feature>
<keyword evidence="2" id="KW-0540">Nuclease</keyword>
<dbReference type="GO" id="GO:0004519">
    <property type="term" value="F:endonuclease activity"/>
    <property type="evidence" value="ECO:0007669"/>
    <property type="project" value="UniProtKB-KW"/>
</dbReference>
<proteinExistence type="predicted"/>
<dbReference type="InterPro" id="IPR050312">
    <property type="entry name" value="IolE/XylAMocC-like"/>
</dbReference>
<dbReference type="PANTHER" id="PTHR12110">
    <property type="entry name" value="HYDROXYPYRUVATE ISOMERASE"/>
    <property type="match status" value="1"/>
</dbReference>
<keyword evidence="3" id="KW-1185">Reference proteome</keyword>
<evidence type="ECO:0000259" key="1">
    <source>
        <dbReference type="Pfam" id="PF01261"/>
    </source>
</evidence>
<dbReference type="OrthoDB" id="2561798at2"/>
<evidence type="ECO:0000313" key="3">
    <source>
        <dbReference type="Proteomes" id="UP000235826"/>
    </source>
</evidence>
<dbReference type="PANTHER" id="PTHR12110:SF41">
    <property type="entry name" value="INOSOSE DEHYDRATASE"/>
    <property type="match status" value="1"/>
</dbReference>
<protein>
    <submittedName>
        <fullName evidence="2">Endonuclease</fullName>
    </submittedName>
</protein>
<dbReference type="SUPFAM" id="SSF51658">
    <property type="entry name" value="Xylose isomerase-like"/>
    <property type="match status" value="1"/>
</dbReference>
<keyword evidence="2" id="KW-0255">Endonuclease</keyword>
<dbReference type="KEGG" id="fek:C1H87_08200"/>
<accession>A0A2K9PNQ3</accession>
<dbReference type="InterPro" id="IPR036237">
    <property type="entry name" value="Xyl_isomerase-like_sf"/>
</dbReference>
<organism evidence="2 3">
    <name type="scientific">Flavivirga eckloniae</name>
    <dbReference type="NCBI Taxonomy" id="1803846"/>
    <lineage>
        <taxon>Bacteria</taxon>
        <taxon>Pseudomonadati</taxon>
        <taxon>Bacteroidota</taxon>
        <taxon>Flavobacteriia</taxon>
        <taxon>Flavobacteriales</taxon>
        <taxon>Flavobacteriaceae</taxon>
        <taxon>Flavivirga</taxon>
    </lineage>
</organism>
<dbReference type="EMBL" id="CP025791">
    <property type="protein sequence ID" value="AUP78689.1"/>
    <property type="molecule type" value="Genomic_DNA"/>
</dbReference>
<sequence>MNKTRRDFIRQAAIAAGVIPFLGFRLPLDLVDMDEKLDVSIFSKHLQFLDYRETGEMAATMGFSGVDLTVRPKGHVLPERVGKDLPKAIAEITEGGSSCHMITTNIKSVNNRLDVDVLEAASKLAVKYYRANWYKFTKEASMLDTLKKCQQEIKALGDLNKKLGIIGCYQNHAGTGVGSSFWEVKEILDAVNPDYFGVQYDIRHAVVEGGYSWKNGLKLLQPHIKTIVLKDFKWTKTNGKWKIVNTPIGEGMVNFDAYFKLLKQYRLKPPVSLHLEYPLGGAEHGKTNIAVDKKVVFDAMKKDLNSIQKLWKAA</sequence>